<reference evidence="1" key="2">
    <citation type="submission" date="2015-02" db="UniProtKB">
        <authorList>
            <consortium name="EnsemblMetazoa"/>
        </authorList>
    </citation>
    <scope>IDENTIFICATION</scope>
</reference>
<accession>T1J7E4</accession>
<reference evidence="2" key="1">
    <citation type="submission" date="2011-05" db="EMBL/GenBank/DDBJ databases">
        <authorList>
            <person name="Richards S.R."/>
            <person name="Qu J."/>
            <person name="Jiang H."/>
            <person name="Jhangiani S.N."/>
            <person name="Agravi P."/>
            <person name="Goodspeed R."/>
            <person name="Gross S."/>
            <person name="Mandapat C."/>
            <person name="Jackson L."/>
            <person name="Mathew T."/>
            <person name="Pu L."/>
            <person name="Thornton R."/>
            <person name="Saada N."/>
            <person name="Wilczek-Boney K.B."/>
            <person name="Lee S."/>
            <person name="Kovar C."/>
            <person name="Wu Y."/>
            <person name="Scherer S.E."/>
            <person name="Worley K.C."/>
            <person name="Muzny D.M."/>
            <person name="Gibbs R."/>
        </authorList>
    </citation>
    <scope>NUCLEOTIDE SEQUENCE</scope>
    <source>
        <strain evidence="2">Brora</strain>
    </source>
</reference>
<dbReference type="Proteomes" id="UP000014500">
    <property type="component" value="Unassembled WGS sequence"/>
</dbReference>
<name>T1J7E4_STRMM</name>
<dbReference type="PhylomeDB" id="T1J7E4"/>
<dbReference type="EMBL" id="JH431924">
    <property type="status" value="NOT_ANNOTATED_CDS"/>
    <property type="molecule type" value="Genomic_DNA"/>
</dbReference>
<organism evidence="1 2">
    <name type="scientific">Strigamia maritima</name>
    <name type="common">European centipede</name>
    <name type="synonym">Geophilus maritimus</name>
    <dbReference type="NCBI Taxonomy" id="126957"/>
    <lineage>
        <taxon>Eukaryota</taxon>
        <taxon>Metazoa</taxon>
        <taxon>Ecdysozoa</taxon>
        <taxon>Arthropoda</taxon>
        <taxon>Myriapoda</taxon>
        <taxon>Chilopoda</taxon>
        <taxon>Pleurostigmophora</taxon>
        <taxon>Geophilomorpha</taxon>
        <taxon>Linotaeniidae</taxon>
        <taxon>Strigamia</taxon>
    </lineage>
</organism>
<dbReference type="HOGENOM" id="CLU_907103_0_0_1"/>
<evidence type="ECO:0000313" key="1">
    <source>
        <dbReference type="EnsemblMetazoa" id="SMAR009586-PA"/>
    </source>
</evidence>
<proteinExistence type="predicted"/>
<dbReference type="AlphaFoldDB" id="T1J7E4"/>
<protein>
    <submittedName>
        <fullName evidence="1">Uncharacterized protein</fullName>
    </submittedName>
</protein>
<dbReference type="Gene3D" id="3.40.570.10">
    <property type="entry name" value="Extracellular Endonuclease, subunit A"/>
    <property type="match status" value="1"/>
</dbReference>
<dbReference type="InterPro" id="IPR044929">
    <property type="entry name" value="DNA/RNA_non-sp_Endonuclease_sf"/>
</dbReference>
<keyword evidence="2" id="KW-1185">Reference proteome</keyword>
<dbReference type="EnsemblMetazoa" id="SMAR009586-RA">
    <property type="protein sequence ID" value="SMAR009586-PA"/>
    <property type="gene ID" value="SMAR009586"/>
</dbReference>
<dbReference type="InterPro" id="IPR044925">
    <property type="entry name" value="His-Me_finger_sf"/>
</dbReference>
<sequence>MHHIRPLYLPTIAAITIYLPESLRNNKFFNVNAQPQQPDDINTECECGPLGPWDISNQNINLDLLNTPETSTPIKPTGSAFMRTPGPRLWAPYCNHKSQRHHYPNVCDLGNYFLRGIDDIKVCRNLCSGLPNWTLEMFDYARIGDDHSCRYCRYRAALMGKPLGGYPDPVDFENDPEFELKFGEYCNIDLDPCVFNTLPPEVHRDECQSSRLWDDLYHYVLFLIERYDTVFVCSGPYFVERDMTDEERKQQCPIAPKGTKILKFTHYFKAIFIQHEEEEKNYLWDSFMIPVDTVGLKNPELADYRISREKLEDLTKMKILMKDVENCERIKKEIDFKEFIPHRFCRMCFPDQEN</sequence>
<evidence type="ECO:0000313" key="2">
    <source>
        <dbReference type="Proteomes" id="UP000014500"/>
    </source>
</evidence>
<dbReference type="SUPFAM" id="SSF54060">
    <property type="entry name" value="His-Me finger endonucleases"/>
    <property type="match status" value="1"/>
</dbReference>